<dbReference type="STRING" id="200378.SAMN05216553_103411"/>
<sequence length="93" mass="9663">MKVGNADERRLHPVLGCLVALAAVLPGTTAVRADEPDRVPVERLAETLNDTVLREGTHLGPAGPATELAVQVCLRGDAAGLADYARRPSTPAA</sequence>
<accession>A0A1G7P564</accession>
<evidence type="ECO:0000313" key="1">
    <source>
        <dbReference type="EMBL" id="SDF81462.1"/>
    </source>
</evidence>
<dbReference type="Proteomes" id="UP000199623">
    <property type="component" value="Unassembled WGS sequence"/>
</dbReference>
<dbReference type="EMBL" id="FNCC01000003">
    <property type="protein sequence ID" value="SDF81462.1"/>
    <property type="molecule type" value="Genomic_DNA"/>
</dbReference>
<organism evidence="1 2">
    <name type="scientific">Lentzea fradiae</name>
    <dbReference type="NCBI Taxonomy" id="200378"/>
    <lineage>
        <taxon>Bacteria</taxon>
        <taxon>Bacillati</taxon>
        <taxon>Actinomycetota</taxon>
        <taxon>Actinomycetes</taxon>
        <taxon>Pseudonocardiales</taxon>
        <taxon>Pseudonocardiaceae</taxon>
        <taxon>Lentzea</taxon>
    </lineage>
</organism>
<name>A0A1G7P564_9PSEU</name>
<proteinExistence type="predicted"/>
<gene>
    <name evidence="1" type="ORF">SAMN05216553_103411</name>
</gene>
<evidence type="ECO:0000313" key="2">
    <source>
        <dbReference type="Proteomes" id="UP000199623"/>
    </source>
</evidence>
<protein>
    <submittedName>
        <fullName evidence="1">Uncharacterized protein</fullName>
    </submittedName>
</protein>
<dbReference type="RefSeq" id="WP_143035873.1">
    <property type="nucleotide sequence ID" value="NZ_FNCC01000003.1"/>
</dbReference>
<keyword evidence="2" id="KW-1185">Reference proteome</keyword>
<reference evidence="2" key="1">
    <citation type="submission" date="2016-10" db="EMBL/GenBank/DDBJ databases">
        <authorList>
            <person name="Varghese N."/>
            <person name="Submissions S."/>
        </authorList>
    </citation>
    <scope>NUCLEOTIDE SEQUENCE [LARGE SCALE GENOMIC DNA]</scope>
    <source>
        <strain evidence="2">CGMCC 4.3506</strain>
    </source>
</reference>
<dbReference type="AlphaFoldDB" id="A0A1G7P564"/>